<keyword evidence="12" id="KW-1185">Reference proteome</keyword>
<evidence type="ECO:0000313" key="12">
    <source>
        <dbReference type="Proteomes" id="UP000261580"/>
    </source>
</evidence>
<sequence length="132" mass="15055">VYSCCTVLQAVSGKNIILPCFPKFDLSVGHDILEWHFYEKEIYTFEKKGLVQEEKYNNRLFTSTEELEKGNASIQLCDVKESDAGEYLEAKVMAVEHFPQPSTKELMRFLVVGYYLGFCKNLSTVVAPLSNL</sequence>
<organism evidence="11 12">
    <name type="scientific">Neolamprologus brichardi</name>
    <name type="common">Fairy cichlid</name>
    <name type="synonym">Lamprologus brichardi</name>
    <dbReference type="NCBI Taxonomy" id="32507"/>
    <lineage>
        <taxon>Eukaryota</taxon>
        <taxon>Metazoa</taxon>
        <taxon>Chordata</taxon>
        <taxon>Craniata</taxon>
        <taxon>Vertebrata</taxon>
        <taxon>Euteleostomi</taxon>
        <taxon>Actinopterygii</taxon>
        <taxon>Neopterygii</taxon>
        <taxon>Teleostei</taxon>
        <taxon>Neoteleostei</taxon>
        <taxon>Acanthomorphata</taxon>
        <taxon>Ovalentaria</taxon>
        <taxon>Cichlomorphae</taxon>
        <taxon>Cichliformes</taxon>
        <taxon>Cichlidae</taxon>
        <taxon>African cichlids</taxon>
        <taxon>Pseudocrenilabrinae</taxon>
        <taxon>Lamprologini</taxon>
        <taxon>Neolamprologus</taxon>
    </lineage>
</organism>
<dbReference type="GeneTree" id="ENSGT01120000276132"/>
<evidence type="ECO:0000256" key="9">
    <source>
        <dbReference type="ARBA" id="ARBA00023180"/>
    </source>
</evidence>
<evidence type="ECO:0000256" key="1">
    <source>
        <dbReference type="ARBA" id="ARBA00004251"/>
    </source>
</evidence>
<dbReference type="AlphaFoldDB" id="A0A3Q4M5B1"/>
<dbReference type="InterPro" id="IPR051713">
    <property type="entry name" value="T-cell_Activation_Regulation"/>
</dbReference>
<evidence type="ECO:0000256" key="5">
    <source>
        <dbReference type="ARBA" id="ARBA00022989"/>
    </source>
</evidence>
<dbReference type="SUPFAM" id="SSF48726">
    <property type="entry name" value="Immunoglobulin"/>
    <property type="match status" value="1"/>
</dbReference>
<dbReference type="GO" id="GO:0042130">
    <property type="term" value="P:negative regulation of T cell proliferation"/>
    <property type="evidence" value="ECO:0007669"/>
    <property type="project" value="TreeGrafter"/>
</dbReference>
<evidence type="ECO:0000313" key="11">
    <source>
        <dbReference type="Ensembl" id="ENSNBRP00000002649.1"/>
    </source>
</evidence>
<dbReference type="Gene3D" id="2.60.40.10">
    <property type="entry name" value="Immunoglobulins"/>
    <property type="match status" value="1"/>
</dbReference>
<name>A0A3Q4M5B1_NEOBR</name>
<keyword evidence="7" id="KW-1015">Disulfide bond</keyword>
<keyword evidence="5" id="KW-1133">Transmembrane helix</keyword>
<dbReference type="GO" id="GO:0071222">
    <property type="term" value="P:cellular response to lipopolysaccharide"/>
    <property type="evidence" value="ECO:0007669"/>
    <property type="project" value="TreeGrafter"/>
</dbReference>
<evidence type="ECO:0000256" key="10">
    <source>
        <dbReference type="ARBA" id="ARBA00023319"/>
    </source>
</evidence>
<keyword evidence="4" id="KW-0732">Signal</keyword>
<evidence type="ECO:0000256" key="6">
    <source>
        <dbReference type="ARBA" id="ARBA00023136"/>
    </source>
</evidence>
<evidence type="ECO:0000256" key="8">
    <source>
        <dbReference type="ARBA" id="ARBA00023170"/>
    </source>
</evidence>
<evidence type="ECO:0000256" key="3">
    <source>
        <dbReference type="ARBA" id="ARBA00022692"/>
    </source>
</evidence>
<proteinExistence type="predicted"/>
<protein>
    <submittedName>
        <fullName evidence="11">Uncharacterized protein</fullName>
    </submittedName>
</protein>
<dbReference type="GO" id="GO:0009897">
    <property type="term" value="C:external side of plasma membrane"/>
    <property type="evidence" value="ECO:0007669"/>
    <property type="project" value="TreeGrafter"/>
</dbReference>
<keyword evidence="6" id="KW-0472">Membrane</keyword>
<dbReference type="InterPro" id="IPR013783">
    <property type="entry name" value="Ig-like_fold"/>
</dbReference>
<evidence type="ECO:0000256" key="4">
    <source>
        <dbReference type="ARBA" id="ARBA00022729"/>
    </source>
</evidence>
<comment type="subcellular location">
    <subcellularLocation>
        <location evidence="1">Cell membrane</location>
        <topology evidence="1">Single-pass type I membrane protein</topology>
    </subcellularLocation>
</comment>
<keyword evidence="8" id="KW-0675">Receptor</keyword>
<keyword evidence="2" id="KW-1003">Cell membrane</keyword>
<dbReference type="Proteomes" id="UP000261580">
    <property type="component" value="Unassembled WGS sequence"/>
</dbReference>
<keyword evidence="10" id="KW-0393">Immunoglobulin domain</keyword>
<dbReference type="GO" id="GO:0031295">
    <property type="term" value="P:T cell costimulation"/>
    <property type="evidence" value="ECO:0007669"/>
    <property type="project" value="TreeGrafter"/>
</dbReference>
<keyword evidence="9" id="KW-0325">Glycoprotein</keyword>
<dbReference type="Bgee" id="ENSNBRG00000002122">
    <property type="expression patterns" value="Expressed in mesonephros"/>
</dbReference>
<dbReference type="GO" id="GO:0042102">
    <property type="term" value="P:positive regulation of T cell proliferation"/>
    <property type="evidence" value="ECO:0007669"/>
    <property type="project" value="TreeGrafter"/>
</dbReference>
<dbReference type="GO" id="GO:0007166">
    <property type="term" value="P:cell surface receptor signaling pathway"/>
    <property type="evidence" value="ECO:0007669"/>
    <property type="project" value="TreeGrafter"/>
</dbReference>
<dbReference type="Ensembl" id="ENSNBRT00000002743.1">
    <property type="protein sequence ID" value="ENSNBRP00000002649.1"/>
    <property type="gene ID" value="ENSNBRG00000002122.1"/>
</dbReference>
<accession>A0A3Q4M5B1</accession>
<reference evidence="11" key="2">
    <citation type="submission" date="2025-09" db="UniProtKB">
        <authorList>
            <consortium name="Ensembl"/>
        </authorList>
    </citation>
    <scope>IDENTIFICATION</scope>
</reference>
<reference evidence="11" key="1">
    <citation type="submission" date="2025-08" db="UniProtKB">
        <authorList>
            <consortium name="Ensembl"/>
        </authorList>
    </citation>
    <scope>IDENTIFICATION</scope>
</reference>
<dbReference type="PANTHER" id="PTHR25466:SF14">
    <property type="entry name" value="BUTYROPHILIN SUBFAMILY 2 MEMBER A2-LIKE-RELATED"/>
    <property type="match status" value="1"/>
</dbReference>
<dbReference type="InterPro" id="IPR036179">
    <property type="entry name" value="Ig-like_dom_sf"/>
</dbReference>
<evidence type="ECO:0000256" key="2">
    <source>
        <dbReference type="ARBA" id="ARBA00022475"/>
    </source>
</evidence>
<dbReference type="PANTHER" id="PTHR25466">
    <property type="entry name" value="T-LYMPHOCYTE ACTIVATION ANTIGEN"/>
    <property type="match status" value="1"/>
</dbReference>
<evidence type="ECO:0000256" key="7">
    <source>
        <dbReference type="ARBA" id="ARBA00023157"/>
    </source>
</evidence>
<dbReference type="GO" id="GO:0006955">
    <property type="term" value="P:immune response"/>
    <property type="evidence" value="ECO:0007669"/>
    <property type="project" value="TreeGrafter"/>
</dbReference>
<keyword evidence="3" id="KW-0812">Transmembrane</keyword>